<keyword evidence="2 6" id="KW-0812">Transmembrane</keyword>
<keyword evidence="4 6" id="KW-0472">Membrane</keyword>
<feature type="transmembrane region" description="Helical" evidence="6">
    <location>
        <begin position="289"/>
        <end position="306"/>
    </location>
</feature>
<name>A0A8I3AC90_9AGAM</name>
<dbReference type="Pfam" id="PF07690">
    <property type="entry name" value="MFS_1"/>
    <property type="match status" value="1"/>
</dbReference>
<evidence type="ECO:0000256" key="1">
    <source>
        <dbReference type="ARBA" id="ARBA00004141"/>
    </source>
</evidence>
<feature type="transmembrane region" description="Helical" evidence="6">
    <location>
        <begin position="197"/>
        <end position="217"/>
    </location>
</feature>
<dbReference type="PANTHER" id="PTHR23501:SF39">
    <property type="entry name" value="MULTIDRUG TRANSPORTER, PUTATIVE (AFU_ORTHOLOGUE AFUA_1G05010)-RELATED"/>
    <property type="match status" value="1"/>
</dbReference>
<feature type="transmembrane region" description="Helical" evidence="6">
    <location>
        <begin position="171"/>
        <end position="191"/>
    </location>
</feature>
<dbReference type="GO" id="GO:0022857">
    <property type="term" value="F:transmembrane transporter activity"/>
    <property type="evidence" value="ECO:0007669"/>
    <property type="project" value="InterPro"/>
</dbReference>
<feature type="transmembrane region" description="Helical" evidence="6">
    <location>
        <begin position="113"/>
        <end position="134"/>
    </location>
</feature>
<comment type="subcellular location">
    <subcellularLocation>
        <location evidence="1">Membrane</location>
        <topology evidence="1">Multi-pass membrane protein</topology>
    </subcellularLocation>
</comment>
<evidence type="ECO:0000259" key="7">
    <source>
        <dbReference type="PROSITE" id="PS50850"/>
    </source>
</evidence>
<dbReference type="InterPro" id="IPR036259">
    <property type="entry name" value="MFS_trans_sf"/>
</dbReference>
<feature type="transmembrane region" description="Helical" evidence="6">
    <location>
        <begin position="140"/>
        <end position="159"/>
    </location>
</feature>
<feature type="domain" description="Major facilitator superfamily (MFS) profile" evidence="7">
    <location>
        <begin position="45"/>
        <end position="322"/>
    </location>
</feature>
<protein>
    <submittedName>
        <fullName evidence="8">Major facilitator superfamily domain-containing protein</fullName>
    </submittedName>
</protein>
<dbReference type="Proteomes" id="UP000683000">
    <property type="component" value="Unassembled WGS sequence"/>
</dbReference>
<dbReference type="PANTHER" id="PTHR23501">
    <property type="entry name" value="MAJOR FACILITATOR SUPERFAMILY"/>
    <property type="match status" value="1"/>
</dbReference>
<gene>
    <name evidence="8" type="ORF">JVT61DRAFT_8153</name>
</gene>
<proteinExistence type="predicted"/>
<feature type="compositionally biased region" description="Low complexity" evidence="5">
    <location>
        <begin position="22"/>
        <end position="32"/>
    </location>
</feature>
<dbReference type="Gene3D" id="1.20.1250.20">
    <property type="entry name" value="MFS general substrate transporter like domains"/>
    <property type="match status" value="1"/>
</dbReference>
<dbReference type="SUPFAM" id="SSF103473">
    <property type="entry name" value="MFS general substrate transporter"/>
    <property type="match status" value="1"/>
</dbReference>
<dbReference type="EMBL" id="JAGFBS010000003">
    <property type="protein sequence ID" value="KAG6380071.1"/>
    <property type="molecule type" value="Genomic_DNA"/>
</dbReference>
<dbReference type="OrthoDB" id="6770063at2759"/>
<feature type="transmembrane region" description="Helical" evidence="6">
    <location>
        <begin position="256"/>
        <end position="277"/>
    </location>
</feature>
<evidence type="ECO:0000256" key="3">
    <source>
        <dbReference type="ARBA" id="ARBA00022989"/>
    </source>
</evidence>
<evidence type="ECO:0000256" key="4">
    <source>
        <dbReference type="ARBA" id="ARBA00023136"/>
    </source>
</evidence>
<dbReference type="InterPro" id="IPR020846">
    <property type="entry name" value="MFS_dom"/>
</dbReference>
<evidence type="ECO:0000256" key="2">
    <source>
        <dbReference type="ARBA" id="ARBA00022692"/>
    </source>
</evidence>
<evidence type="ECO:0000256" key="5">
    <source>
        <dbReference type="SAM" id="MobiDB-lite"/>
    </source>
</evidence>
<dbReference type="PROSITE" id="PS50850">
    <property type="entry name" value="MFS"/>
    <property type="match status" value="1"/>
</dbReference>
<reference evidence="8" key="1">
    <citation type="submission" date="2021-03" db="EMBL/GenBank/DDBJ databases">
        <title>Evolutionary innovations through gain and loss of genes in the ectomycorrhizal Boletales.</title>
        <authorList>
            <person name="Wu G."/>
            <person name="Miyauchi S."/>
            <person name="Morin E."/>
            <person name="Yang Z.-L."/>
            <person name="Xu J."/>
            <person name="Martin F.M."/>
        </authorList>
    </citation>
    <scope>NUCLEOTIDE SEQUENCE</scope>
    <source>
        <strain evidence="8">BR01</strain>
    </source>
</reference>
<keyword evidence="3 6" id="KW-1133">Transmembrane helix</keyword>
<comment type="caution">
    <text evidence="8">The sequence shown here is derived from an EMBL/GenBank/DDBJ whole genome shotgun (WGS) entry which is preliminary data.</text>
</comment>
<organism evidence="8 9">
    <name type="scientific">Boletus reticuloceps</name>
    <dbReference type="NCBI Taxonomy" id="495285"/>
    <lineage>
        <taxon>Eukaryota</taxon>
        <taxon>Fungi</taxon>
        <taxon>Dikarya</taxon>
        <taxon>Basidiomycota</taxon>
        <taxon>Agaricomycotina</taxon>
        <taxon>Agaricomycetes</taxon>
        <taxon>Agaricomycetidae</taxon>
        <taxon>Boletales</taxon>
        <taxon>Boletineae</taxon>
        <taxon>Boletaceae</taxon>
        <taxon>Boletoideae</taxon>
        <taxon>Boletus</taxon>
    </lineage>
</organism>
<sequence>MRLPFGKTKDAQAQDEPGSQDAPAEASASSPKPKLGFWKSIDWKLMAALLFPVTLETLDYTVVATAQSRIASIFNALPLQSYIGTSYLLASTVFLPLFASIADIYGRHFGLQFSLLFFLIGSALSTGAVNIPMILAGRGIAGIGAAGLLTIIRTVLSDTTSLNENNFQQSALFLLYAVGFSVGPVIGGLLVTVSFRWVFAINLPCTALAMILCFLFLRHRSRVPGANDDKELQSETPSPRRTPVDTVDTWISKLALIDWVGTFLFVSGGILVLLALNWGPDDNWKSARVIVNLILGVLLIVLCILWENTPRASPADTLVQRH</sequence>
<evidence type="ECO:0000256" key="6">
    <source>
        <dbReference type="SAM" id="Phobius"/>
    </source>
</evidence>
<keyword evidence="9" id="KW-1185">Reference proteome</keyword>
<dbReference type="GO" id="GO:0005886">
    <property type="term" value="C:plasma membrane"/>
    <property type="evidence" value="ECO:0007669"/>
    <property type="project" value="TreeGrafter"/>
</dbReference>
<feature type="region of interest" description="Disordered" evidence="5">
    <location>
        <begin position="1"/>
        <end position="32"/>
    </location>
</feature>
<dbReference type="AlphaFoldDB" id="A0A8I3AC90"/>
<dbReference type="InterPro" id="IPR011701">
    <property type="entry name" value="MFS"/>
</dbReference>
<evidence type="ECO:0000313" key="8">
    <source>
        <dbReference type="EMBL" id="KAG6380071.1"/>
    </source>
</evidence>
<evidence type="ECO:0000313" key="9">
    <source>
        <dbReference type="Proteomes" id="UP000683000"/>
    </source>
</evidence>
<accession>A0A8I3AC90</accession>